<keyword evidence="1" id="KW-0472">Membrane</keyword>
<dbReference type="EMBL" id="HBUE01297146">
    <property type="protein sequence ID" value="CAG6577011.1"/>
    <property type="molecule type" value="Transcribed_RNA"/>
</dbReference>
<protein>
    <submittedName>
        <fullName evidence="2">(northern house mosquito) hypothetical protein</fullName>
    </submittedName>
</protein>
<evidence type="ECO:0000256" key="1">
    <source>
        <dbReference type="SAM" id="Phobius"/>
    </source>
</evidence>
<keyword evidence="1" id="KW-0812">Transmembrane</keyword>
<feature type="transmembrane region" description="Helical" evidence="1">
    <location>
        <begin position="68"/>
        <end position="93"/>
    </location>
</feature>
<dbReference type="AlphaFoldDB" id="A0A8D8NTJ5"/>
<dbReference type="EMBL" id="HBUE01191227">
    <property type="protein sequence ID" value="CAG6525304.1"/>
    <property type="molecule type" value="Transcribed_RNA"/>
</dbReference>
<name>A0A8D8NTJ5_CULPI</name>
<keyword evidence="1" id="KW-1133">Transmembrane helix</keyword>
<evidence type="ECO:0000313" key="2">
    <source>
        <dbReference type="EMBL" id="CAG6577011.1"/>
    </source>
</evidence>
<accession>A0A8D8NTJ5</accession>
<organism evidence="2">
    <name type="scientific">Culex pipiens</name>
    <name type="common">House mosquito</name>
    <dbReference type="NCBI Taxonomy" id="7175"/>
    <lineage>
        <taxon>Eukaryota</taxon>
        <taxon>Metazoa</taxon>
        <taxon>Ecdysozoa</taxon>
        <taxon>Arthropoda</taxon>
        <taxon>Hexapoda</taxon>
        <taxon>Insecta</taxon>
        <taxon>Pterygota</taxon>
        <taxon>Neoptera</taxon>
        <taxon>Endopterygota</taxon>
        <taxon>Diptera</taxon>
        <taxon>Nematocera</taxon>
        <taxon>Culicoidea</taxon>
        <taxon>Culicidae</taxon>
        <taxon>Culicinae</taxon>
        <taxon>Culicini</taxon>
        <taxon>Culex</taxon>
        <taxon>Culex</taxon>
    </lineage>
</organism>
<sequence length="106" mass="11499">MSSLRARNCMAFDWQFESLVKSSLARHMNSSTVNKVDDSGWPCTACEYETPGFAMLPSSWLKSPPSGLGAGAGTADTFGALLLLAGLVFFLAFKSCRYLRRVGQPL</sequence>
<reference evidence="2" key="1">
    <citation type="submission" date="2021-05" db="EMBL/GenBank/DDBJ databases">
        <authorList>
            <person name="Alioto T."/>
            <person name="Alioto T."/>
            <person name="Gomez Garrido J."/>
        </authorList>
    </citation>
    <scope>NUCLEOTIDE SEQUENCE</scope>
</reference>
<proteinExistence type="predicted"/>